<proteinExistence type="predicted"/>
<feature type="compositionally biased region" description="Basic and acidic residues" evidence="1">
    <location>
        <begin position="645"/>
        <end position="662"/>
    </location>
</feature>
<dbReference type="CDD" id="cd00198">
    <property type="entry name" value="vWFA"/>
    <property type="match status" value="1"/>
</dbReference>
<keyword evidence="2" id="KW-0472">Membrane</keyword>
<dbReference type="Gene3D" id="3.40.50.410">
    <property type="entry name" value="von Willebrand factor, type A domain"/>
    <property type="match status" value="1"/>
</dbReference>
<accession>A0A517N0F7</accession>
<keyword evidence="2" id="KW-0812">Transmembrane</keyword>
<dbReference type="Pfam" id="PF00092">
    <property type="entry name" value="VWA"/>
    <property type="match status" value="1"/>
</dbReference>
<sequence>MATTASQSPADQLPPGEQSLPLFDRDAVAWVASFGMHLLLLGLLALATLALPSTRKELDLTYEPLELEEEILTEEFLSADESTEEMGALSQGGEASAMAAAAMFAEESLVLIETETMEDVGELPAVELETQIFQGPEVSLDLPTQGVGSVGATGAEGAIDRITHEILTSLEQSPTLVVWLFDESGSLKKERERISKRFGRIYEELGVIEASKNPAFKKHEDKPLLTAIVGFGSQPKLLTEKPTDDLAEIQAAVKAVKEDENETNKGQENVFRAVATAAEKFRAYRTASRGSRNVLFVVFTDEAGDDVNSLDATIRVCQRSSIPVYVVGRPAPFGRQTAYVKYIDPDPNYDQRPQWVPVSLGPESLMPERLKLNFVGRGNDDDLVDSGFGPYALTRLCYDTGGLYFAAHPNRRVGSKIRAGEIDNLAASITAFFDPDLMRRYQPDYVPVQEYQQLVMSNRAKRALIEAAQMSWTSPMESVQLRFPKRDEASLAQLLTTAQRSSALLQPKIDRLCQTLLLGESDRKTIREPRWQAGYDLAVGRALAVQVRTAGYNMKLAEAKQGMKFETEKNNVWTLRPGDDFASSRLEKTAEQAYEYLDRVQEEHPGTPWAMLAKEELKTPLGWDWAESYTPMQERMQNGNANPRPRREMMPKRKPRRDPPPL</sequence>
<dbReference type="EMBL" id="CP036263">
    <property type="protein sequence ID" value="QDT00518.1"/>
    <property type="molecule type" value="Genomic_DNA"/>
</dbReference>
<gene>
    <name evidence="4" type="ORF">HG15A2_38560</name>
</gene>
<reference evidence="4 5" key="1">
    <citation type="submission" date="2019-02" db="EMBL/GenBank/DDBJ databases">
        <title>Deep-cultivation of Planctomycetes and their phenomic and genomic characterization uncovers novel biology.</title>
        <authorList>
            <person name="Wiegand S."/>
            <person name="Jogler M."/>
            <person name="Boedeker C."/>
            <person name="Pinto D."/>
            <person name="Vollmers J."/>
            <person name="Rivas-Marin E."/>
            <person name="Kohn T."/>
            <person name="Peeters S.H."/>
            <person name="Heuer A."/>
            <person name="Rast P."/>
            <person name="Oberbeckmann S."/>
            <person name="Bunk B."/>
            <person name="Jeske O."/>
            <person name="Meyerdierks A."/>
            <person name="Storesund J.E."/>
            <person name="Kallscheuer N."/>
            <person name="Luecker S."/>
            <person name="Lage O.M."/>
            <person name="Pohl T."/>
            <person name="Merkel B.J."/>
            <person name="Hornburger P."/>
            <person name="Mueller R.-W."/>
            <person name="Bruemmer F."/>
            <person name="Labrenz M."/>
            <person name="Spormann A.M."/>
            <person name="Op den Camp H."/>
            <person name="Overmann J."/>
            <person name="Amann R."/>
            <person name="Jetten M.S.M."/>
            <person name="Mascher T."/>
            <person name="Medema M.H."/>
            <person name="Devos D.P."/>
            <person name="Kaster A.-K."/>
            <person name="Ovreas L."/>
            <person name="Rohde M."/>
            <person name="Galperin M.Y."/>
            <person name="Jogler C."/>
        </authorList>
    </citation>
    <scope>NUCLEOTIDE SEQUENCE [LARGE SCALE GENOMIC DNA]</scope>
    <source>
        <strain evidence="4 5">HG15A2</strain>
    </source>
</reference>
<evidence type="ECO:0000256" key="2">
    <source>
        <dbReference type="SAM" id="Phobius"/>
    </source>
</evidence>
<evidence type="ECO:0000259" key="3">
    <source>
        <dbReference type="PROSITE" id="PS50234"/>
    </source>
</evidence>
<dbReference type="OrthoDB" id="239512at2"/>
<feature type="region of interest" description="Disordered" evidence="1">
    <location>
        <begin position="628"/>
        <end position="662"/>
    </location>
</feature>
<evidence type="ECO:0000256" key="1">
    <source>
        <dbReference type="SAM" id="MobiDB-lite"/>
    </source>
</evidence>
<evidence type="ECO:0000313" key="4">
    <source>
        <dbReference type="EMBL" id="QDT00518.1"/>
    </source>
</evidence>
<keyword evidence="5" id="KW-1185">Reference proteome</keyword>
<dbReference type="PROSITE" id="PS50234">
    <property type="entry name" value="VWFA"/>
    <property type="match status" value="1"/>
</dbReference>
<organism evidence="4 5">
    <name type="scientific">Adhaeretor mobilis</name>
    <dbReference type="NCBI Taxonomy" id="1930276"/>
    <lineage>
        <taxon>Bacteria</taxon>
        <taxon>Pseudomonadati</taxon>
        <taxon>Planctomycetota</taxon>
        <taxon>Planctomycetia</taxon>
        <taxon>Pirellulales</taxon>
        <taxon>Lacipirellulaceae</taxon>
        <taxon>Adhaeretor</taxon>
    </lineage>
</organism>
<dbReference type="InterPro" id="IPR036465">
    <property type="entry name" value="vWFA_dom_sf"/>
</dbReference>
<dbReference type="InterPro" id="IPR002035">
    <property type="entry name" value="VWF_A"/>
</dbReference>
<protein>
    <recommendedName>
        <fullName evidence="3">VWFA domain-containing protein</fullName>
    </recommendedName>
</protein>
<name>A0A517N0F7_9BACT</name>
<keyword evidence="2" id="KW-1133">Transmembrane helix</keyword>
<feature type="domain" description="VWFA" evidence="3">
    <location>
        <begin position="176"/>
        <end position="328"/>
    </location>
</feature>
<dbReference type="SUPFAM" id="SSF53300">
    <property type="entry name" value="vWA-like"/>
    <property type="match status" value="1"/>
</dbReference>
<dbReference type="KEGG" id="amob:HG15A2_38560"/>
<dbReference type="AlphaFoldDB" id="A0A517N0F7"/>
<evidence type="ECO:0000313" key="5">
    <source>
        <dbReference type="Proteomes" id="UP000319852"/>
    </source>
</evidence>
<dbReference type="Proteomes" id="UP000319852">
    <property type="component" value="Chromosome"/>
</dbReference>
<feature type="transmembrane region" description="Helical" evidence="2">
    <location>
        <begin position="27"/>
        <end position="51"/>
    </location>
</feature>
<dbReference type="RefSeq" id="WP_145062083.1">
    <property type="nucleotide sequence ID" value="NZ_CP036263.1"/>
</dbReference>